<evidence type="ECO:0000313" key="1">
    <source>
        <dbReference type="EMBL" id="VDN56460.1"/>
    </source>
</evidence>
<evidence type="ECO:0000313" key="3">
    <source>
        <dbReference type="Proteomes" id="UP000274756"/>
    </source>
</evidence>
<dbReference type="Proteomes" id="UP000274756">
    <property type="component" value="Unassembled WGS sequence"/>
</dbReference>
<sequence length="66" mass="7590">MFASEIIFVWMGSRSTVETLTPFPNFCRTNENGTVNMRVDDAIAELSFSVLAFLFFKAQCSNWPRF</sequence>
<evidence type="ECO:0000313" key="4">
    <source>
        <dbReference type="WBParaSite" id="DME_0000207301-mRNA-1"/>
    </source>
</evidence>
<reference evidence="4" key="1">
    <citation type="submission" date="2017-02" db="UniProtKB">
        <authorList>
            <consortium name="WormBaseParasite"/>
        </authorList>
    </citation>
    <scope>IDENTIFICATION</scope>
</reference>
<dbReference type="EMBL" id="UYYG01001155">
    <property type="protein sequence ID" value="VDN56460.1"/>
    <property type="molecule type" value="Genomic_DNA"/>
</dbReference>
<name>A0A0N4U5F3_DRAME</name>
<reference evidence="1 3" key="2">
    <citation type="submission" date="2018-11" db="EMBL/GenBank/DDBJ databases">
        <authorList>
            <consortium name="Pathogen Informatics"/>
        </authorList>
    </citation>
    <scope>NUCLEOTIDE SEQUENCE [LARGE SCALE GENOMIC DNA]</scope>
</reference>
<accession>A0A0N4U5F3</accession>
<dbReference type="WBParaSite" id="DME_0000207301-mRNA-1">
    <property type="protein sequence ID" value="DME_0000207301-mRNA-1"/>
    <property type="gene ID" value="DME_0000207301"/>
</dbReference>
<evidence type="ECO:0000313" key="2">
    <source>
        <dbReference type="Proteomes" id="UP000038040"/>
    </source>
</evidence>
<dbReference type="Proteomes" id="UP000038040">
    <property type="component" value="Unplaced"/>
</dbReference>
<protein>
    <submittedName>
        <fullName evidence="4">Secreted protein</fullName>
    </submittedName>
</protein>
<keyword evidence="3" id="KW-1185">Reference proteome</keyword>
<gene>
    <name evidence="1" type="ORF">DME_LOCUS6433</name>
</gene>
<proteinExistence type="predicted"/>
<dbReference type="AlphaFoldDB" id="A0A0N4U5F3"/>
<organism evidence="2 4">
    <name type="scientific">Dracunculus medinensis</name>
    <name type="common">Guinea worm</name>
    <dbReference type="NCBI Taxonomy" id="318479"/>
    <lineage>
        <taxon>Eukaryota</taxon>
        <taxon>Metazoa</taxon>
        <taxon>Ecdysozoa</taxon>
        <taxon>Nematoda</taxon>
        <taxon>Chromadorea</taxon>
        <taxon>Rhabditida</taxon>
        <taxon>Spirurina</taxon>
        <taxon>Dracunculoidea</taxon>
        <taxon>Dracunculidae</taxon>
        <taxon>Dracunculus</taxon>
    </lineage>
</organism>